<organism evidence="6">
    <name type="scientific">Bactrocera dorsalis</name>
    <name type="common">Oriental fruit fly</name>
    <name type="synonym">Dacus dorsalis</name>
    <dbReference type="NCBI Taxonomy" id="27457"/>
    <lineage>
        <taxon>Eukaryota</taxon>
        <taxon>Metazoa</taxon>
        <taxon>Ecdysozoa</taxon>
        <taxon>Arthropoda</taxon>
        <taxon>Hexapoda</taxon>
        <taxon>Insecta</taxon>
        <taxon>Pterygota</taxon>
        <taxon>Neoptera</taxon>
        <taxon>Endopterygota</taxon>
        <taxon>Diptera</taxon>
        <taxon>Brachycera</taxon>
        <taxon>Muscomorpha</taxon>
        <taxon>Tephritoidea</taxon>
        <taxon>Tephritidae</taxon>
        <taxon>Bactrocera</taxon>
        <taxon>Bactrocera</taxon>
    </lineage>
</organism>
<dbReference type="PANTHER" id="PTHR46569:SF1">
    <property type="entry name" value="E3 UBIQUITIN-PROTEIN LIGASE RFWD3-RELATED"/>
    <property type="match status" value="1"/>
</dbReference>
<evidence type="ECO:0000256" key="4">
    <source>
        <dbReference type="SAM" id="Coils"/>
    </source>
</evidence>
<accession>A0A034WF77</accession>
<evidence type="ECO:0000256" key="2">
    <source>
        <dbReference type="ARBA" id="ARBA00022833"/>
    </source>
</evidence>
<feature type="domain" description="RING-type" evidence="5">
    <location>
        <begin position="5"/>
        <end position="48"/>
    </location>
</feature>
<evidence type="ECO:0000313" key="6">
    <source>
        <dbReference type="EMBL" id="JAC53359.1"/>
    </source>
</evidence>
<dbReference type="Pfam" id="PF13639">
    <property type="entry name" value="zf-RING_2"/>
    <property type="match status" value="1"/>
</dbReference>
<dbReference type="Gene3D" id="3.30.40.10">
    <property type="entry name" value="Zinc/RING finger domain, C3HC4 (zinc finger)"/>
    <property type="match status" value="1"/>
</dbReference>
<keyword evidence="2" id="KW-0862">Zinc</keyword>
<sequence>MSLECSICLEDFKNSLDVHSTDCGHIFHKECLDRCKSNTSSFACPQCRKLNPKSHKIYLNLDQPKTEEDVEQLKAQLMLAELKLQEMNKTVQTEEKSSNLSCQMISEVLSSPFELKGIIMKGVSKSDLKTPLIETILMFANIMKIPCERSDIETVFIFDRKFFLRTQNYNDKVNIVVKFKTQKMKDLFLSNKKILSPRGIIINEFVDQDTNALFEYAKSLLSAKYKHIFCRHNSIYAQKDDGDISHHISNKNDVDMLMSL</sequence>
<dbReference type="PANTHER" id="PTHR46569">
    <property type="entry name" value="E3 UBIQUITIN-PROTEIN LIGASE TRAIP"/>
    <property type="match status" value="1"/>
</dbReference>
<reference evidence="6" key="1">
    <citation type="journal article" date="2014" name="BMC Genomics">
        <title>Characterizing the developmental transcriptome of the oriental fruit fly, Bactrocera dorsalis (Diptera: Tephritidae) through comparative genomic analysis with Drosophila melanogaster utilizing modENCODE datasets.</title>
        <authorList>
            <person name="Geib S.M."/>
            <person name="Calla B."/>
            <person name="Hall B."/>
            <person name="Hou S."/>
            <person name="Manoukis N.C."/>
        </authorList>
    </citation>
    <scope>NUCLEOTIDE SEQUENCE</scope>
    <source>
        <strain evidence="6">Punador</strain>
    </source>
</reference>
<evidence type="ECO:0000259" key="5">
    <source>
        <dbReference type="PROSITE" id="PS50089"/>
    </source>
</evidence>
<keyword evidence="1 3" id="KW-0863">Zinc-finger</keyword>
<evidence type="ECO:0000256" key="3">
    <source>
        <dbReference type="PROSITE-ProRule" id="PRU00175"/>
    </source>
</evidence>
<dbReference type="AlphaFoldDB" id="A0A034WF77"/>
<dbReference type="GO" id="GO:0016567">
    <property type="term" value="P:protein ubiquitination"/>
    <property type="evidence" value="ECO:0007669"/>
    <property type="project" value="TreeGrafter"/>
</dbReference>
<feature type="coiled-coil region" evidence="4">
    <location>
        <begin position="70"/>
        <end position="97"/>
    </location>
</feature>
<dbReference type="GO" id="GO:0005634">
    <property type="term" value="C:nucleus"/>
    <property type="evidence" value="ECO:0007669"/>
    <property type="project" value="TreeGrafter"/>
</dbReference>
<keyword evidence="4" id="KW-0175">Coiled coil</keyword>
<protein>
    <submittedName>
        <fullName evidence="6">E3 ubiquitin-protein ligase TRIM11</fullName>
    </submittedName>
</protein>
<dbReference type="GO" id="GO:0090734">
    <property type="term" value="C:site of DNA damage"/>
    <property type="evidence" value="ECO:0007669"/>
    <property type="project" value="TreeGrafter"/>
</dbReference>
<gene>
    <name evidence="6" type="primary">TRI11</name>
</gene>
<dbReference type="Pfam" id="PF25298">
    <property type="entry name" value="Baculo_FP_2nd"/>
    <property type="match status" value="1"/>
</dbReference>
<dbReference type="GO" id="GO:0031297">
    <property type="term" value="P:replication fork processing"/>
    <property type="evidence" value="ECO:0007669"/>
    <property type="project" value="TreeGrafter"/>
</dbReference>
<dbReference type="EMBL" id="GAKP01005593">
    <property type="protein sequence ID" value="JAC53359.1"/>
    <property type="molecule type" value="Transcribed_RNA"/>
</dbReference>
<dbReference type="InterPro" id="IPR057251">
    <property type="entry name" value="FP_C"/>
</dbReference>
<dbReference type="OrthoDB" id="8062037at2759"/>
<dbReference type="InterPro" id="IPR013083">
    <property type="entry name" value="Znf_RING/FYVE/PHD"/>
</dbReference>
<dbReference type="InterPro" id="IPR052639">
    <property type="entry name" value="TRAIP_ubiq-protein_ligase"/>
</dbReference>
<dbReference type="GO" id="GO:0008270">
    <property type="term" value="F:zinc ion binding"/>
    <property type="evidence" value="ECO:0007669"/>
    <property type="project" value="UniProtKB-KW"/>
</dbReference>
<keyword evidence="1 3" id="KW-0479">Metal-binding</keyword>
<proteinExistence type="predicted"/>
<dbReference type="SMART" id="SM00184">
    <property type="entry name" value="RING"/>
    <property type="match status" value="1"/>
</dbReference>
<name>A0A034WF77_BACDO</name>
<dbReference type="PROSITE" id="PS50089">
    <property type="entry name" value="ZF_RING_2"/>
    <property type="match status" value="1"/>
</dbReference>
<dbReference type="InterPro" id="IPR001841">
    <property type="entry name" value="Znf_RING"/>
</dbReference>
<dbReference type="GO" id="GO:0061630">
    <property type="term" value="F:ubiquitin protein ligase activity"/>
    <property type="evidence" value="ECO:0007669"/>
    <property type="project" value="TreeGrafter"/>
</dbReference>
<evidence type="ECO:0000256" key="1">
    <source>
        <dbReference type="ARBA" id="ARBA00022771"/>
    </source>
</evidence>
<dbReference type="SUPFAM" id="SSF57850">
    <property type="entry name" value="RING/U-box"/>
    <property type="match status" value="1"/>
</dbReference>